<feature type="compositionally biased region" description="Basic and acidic residues" evidence="6">
    <location>
        <begin position="542"/>
        <end position="555"/>
    </location>
</feature>
<comment type="function">
    <text evidence="3">Induces bone resorption, acting probably through a signaling cascade which results in the secretion of factor(s) enhancing osteoclast formation and activity.</text>
</comment>
<feature type="compositionally biased region" description="Low complexity" evidence="6">
    <location>
        <begin position="12"/>
        <end position="29"/>
    </location>
</feature>
<feature type="domain" description="SH3" evidence="7">
    <location>
        <begin position="295"/>
        <end position="356"/>
    </location>
</feature>
<evidence type="ECO:0000313" key="8">
    <source>
        <dbReference type="Ensembl" id="ENSDCDP00010036646.1"/>
    </source>
</evidence>
<evidence type="ECO:0000256" key="3">
    <source>
        <dbReference type="ARBA" id="ARBA00037432"/>
    </source>
</evidence>
<keyword evidence="9" id="KW-1185">Reference proteome</keyword>
<sequence length="657" mass="71164">MVSVCPLRDRSGVSAPSAGAAGSARQAPARRCRDLRNGAGGGRLVISAASPAEYEVRVSWSGSAVPARCAAYNQGRSPLHELRRDSREDAKEPKEAREESPITRRASGNVASLVQRISTYGIPAGGFQPHSQPRGSKKKGKKRQCRVHFEYLPQNEDELELKVGDVIEVAEEVEEGWWSGSMNGKFGLFPSNFVKEMEPGEDAESPDVSDEPDNSASTTPTSPHPGNGVIAQPKKVKGVGFGDIFSQGSVKLKPRTPSEAEEKKEKPIPSLPSGAKPVLPNPTESPKVEGESRAKAKEFCKATYPYEATNQDELDFKEGDVIHILSKDTGEVGWWKGEIGGREGVFPDNFVALISDADKEAATKGSIKQPNKQEAEEKPKKPPPPSKIALKPEVPSSDKKPQLPRPDDRGDKMAPDHKPAKPAAPLVPPKKPIPPPGKGLQRPQSVTGHPKRAEKLLTPSPSTKHNGEVAAPARPKPDVEPTLPGKPKALSGEWVEKNAETGDLMSFDDVSALSEKLSHPTANRPKIPGRRPPSQFSGGHSPSKETSDKVQKVEEDGPSVPKSSDVSKPQPPGPTPSPPVLGRAAESRPRAGGEEEKAAELQELRGQMKDLLLTVELLRTQQTRELEELRSELEEEREKRVLLQMEIENIKKMVQST</sequence>
<feature type="compositionally biased region" description="Acidic residues" evidence="6">
    <location>
        <begin position="199"/>
        <end position="213"/>
    </location>
</feature>
<evidence type="ECO:0000256" key="6">
    <source>
        <dbReference type="SAM" id="MobiDB-lite"/>
    </source>
</evidence>
<feature type="compositionally biased region" description="Basic and acidic residues" evidence="6">
    <location>
        <begin position="256"/>
        <end position="267"/>
    </location>
</feature>
<evidence type="ECO:0000313" key="9">
    <source>
        <dbReference type="Proteomes" id="UP000694580"/>
    </source>
</evidence>
<feature type="region of interest" description="Disordered" evidence="6">
    <location>
        <begin position="121"/>
        <end position="144"/>
    </location>
</feature>
<gene>
    <name evidence="8" type="primary">CD2AP</name>
</gene>
<keyword evidence="2" id="KW-0040">ANK repeat</keyword>
<dbReference type="GO" id="GO:0016477">
    <property type="term" value="P:cell migration"/>
    <property type="evidence" value="ECO:0007669"/>
    <property type="project" value="TreeGrafter"/>
</dbReference>
<dbReference type="Pfam" id="PF00018">
    <property type="entry name" value="SH3_1"/>
    <property type="match status" value="1"/>
</dbReference>
<feature type="compositionally biased region" description="Basic and acidic residues" evidence="6">
    <location>
        <begin position="585"/>
        <end position="597"/>
    </location>
</feature>
<feature type="compositionally biased region" description="Basic residues" evidence="6">
    <location>
        <begin position="135"/>
        <end position="144"/>
    </location>
</feature>
<dbReference type="PANTHER" id="PTHR14167">
    <property type="entry name" value="SH3 DOMAIN-CONTAINING"/>
    <property type="match status" value="1"/>
</dbReference>
<feature type="compositionally biased region" description="Basic and acidic residues" evidence="6">
    <location>
        <begin position="371"/>
        <end position="380"/>
    </location>
</feature>
<feature type="compositionally biased region" description="Basic and acidic residues" evidence="6">
    <location>
        <begin position="78"/>
        <end position="102"/>
    </location>
</feature>
<dbReference type="GO" id="GO:0031982">
    <property type="term" value="C:vesicle"/>
    <property type="evidence" value="ECO:0007669"/>
    <property type="project" value="TreeGrafter"/>
</dbReference>
<dbReference type="PRINTS" id="PR00499">
    <property type="entry name" value="P67PHOX"/>
</dbReference>
<organism evidence="8 9">
    <name type="scientific">Denticeps clupeoides</name>
    <name type="common">denticle herring</name>
    <dbReference type="NCBI Taxonomy" id="299321"/>
    <lineage>
        <taxon>Eukaryota</taxon>
        <taxon>Metazoa</taxon>
        <taxon>Chordata</taxon>
        <taxon>Craniata</taxon>
        <taxon>Vertebrata</taxon>
        <taxon>Euteleostomi</taxon>
        <taxon>Actinopterygii</taxon>
        <taxon>Neopterygii</taxon>
        <taxon>Teleostei</taxon>
        <taxon>Clupei</taxon>
        <taxon>Clupeiformes</taxon>
        <taxon>Denticipitoidei</taxon>
        <taxon>Denticipitidae</taxon>
        <taxon>Denticeps</taxon>
    </lineage>
</organism>
<dbReference type="AlphaFoldDB" id="A0AAY4CWJ1"/>
<feature type="region of interest" description="Disordered" evidence="6">
    <location>
        <begin position="360"/>
        <end position="497"/>
    </location>
</feature>
<protein>
    <recommendedName>
        <fullName evidence="4">Osteoclast-stimulating factor 1</fullName>
    </recommendedName>
</protein>
<reference evidence="8" key="1">
    <citation type="submission" date="2025-08" db="UniProtKB">
        <authorList>
            <consortium name="Ensembl"/>
        </authorList>
    </citation>
    <scope>IDENTIFICATION</scope>
</reference>
<feature type="compositionally biased region" description="Pro residues" evidence="6">
    <location>
        <begin position="425"/>
        <end position="437"/>
    </location>
</feature>
<dbReference type="Ensembl" id="ENSDCDT00010046107.1">
    <property type="protein sequence ID" value="ENSDCDP00010036646.1"/>
    <property type="gene ID" value="ENSDCDG00010023944.1"/>
</dbReference>
<dbReference type="PROSITE" id="PS50002">
    <property type="entry name" value="SH3"/>
    <property type="match status" value="2"/>
</dbReference>
<dbReference type="GO" id="GO:0005886">
    <property type="term" value="C:plasma membrane"/>
    <property type="evidence" value="ECO:0007669"/>
    <property type="project" value="TreeGrafter"/>
</dbReference>
<reference evidence="8" key="2">
    <citation type="submission" date="2025-09" db="UniProtKB">
        <authorList>
            <consortium name="Ensembl"/>
        </authorList>
    </citation>
    <scope>IDENTIFICATION</scope>
</reference>
<dbReference type="GO" id="GO:0031252">
    <property type="term" value="C:cell leading edge"/>
    <property type="evidence" value="ECO:0007669"/>
    <property type="project" value="TreeGrafter"/>
</dbReference>
<dbReference type="Proteomes" id="UP000694580">
    <property type="component" value="Unplaced"/>
</dbReference>
<dbReference type="Pfam" id="PF14604">
    <property type="entry name" value="SH3_9"/>
    <property type="match status" value="1"/>
</dbReference>
<dbReference type="SMART" id="SM00326">
    <property type="entry name" value="SH3"/>
    <property type="match status" value="2"/>
</dbReference>
<evidence type="ECO:0000256" key="2">
    <source>
        <dbReference type="ARBA" id="ARBA00023043"/>
    </source>
</evidence>
<dbReference type="FunFam" id="2.30.30.40:FF:000072">
    <property type="entry name" value="Unconventional Myosin IB"/>
    <property type="match status" value="2"/>
</dbReference>
<keyword evidence="1 5" id="KW-0728">SH3 domain</keyword>
<dbReference type="PRINTS" id="PR00452">
    <property type="entry name" value="SH3DOMAIN"/>
</dbReference>
<dbReference type="GO" id="GO:0005737">
    <property type="term" value="C:cytoplasm"/>
    <property type="evidence" value="ECO:0007669"/>
    <property type="project" value="TreeGrafter"/>
</dbReference>
<feature type="region of interest" description="Disordered" evidence="6">
    <location>
        <begin position="247"/>
        <end position="295"/>
    </location>
</feature>
<feature type="region of interest" description="Disordered" evidence="6">
    <location>
        <begin position="197"/>
        <end position="233"/>
    </location>
</feature>
<feature type="compositionally biased region" description="Low complexity" evidence="6">
    <location>
        <begin position="558"/>
        <end position="568"/>
    </location>
</feature>
<evidence type="ECO:0000256" key="4">
    <source>
        <dbReference type="ARBA" id="ARBA00040640"/>
    </source>
</evidence>
<dbReference type="InterPro" id="IPR035777">
    <property type="entry name" value="CD2AP_SH3_3"/>
</dbReference>
<evidence type="ECO:0000259" key="7">
    <source>
        <dbReference type="PROSITE" id="PS50002"/>
    </source>
</evidence>
<dbReference type="SUPFAM" id="SSF50044">
    <property type="entry name" value="SH3-domain"/>
    <property type="match status" value="2"/>
</dbReference>
<proteinExistence type="predicted"/>
<dbReference type="PANTHER" id="PTHR14167:SF23">
    <property type="entry name" value="CD2-ASSOCIATED PROTEIN"/>
    <property type="match status" value="1"/>
</dbReference>
<feature type="compositionally biased region" description="Basic and acidic residues" evidence="6">
    <location>
        <begin position="396"/>
        <end position="419"/>
    </location>
</feature>
<dbReference type="InterPro" id="IPR036028">
    <property type="entry name" value="SH3-like_dom_sf"/>
</dbReference>
<dbReference type="GeneTree" id="ENSGT00940000157566"/>
<feature type="compositionally biased region" description="Basic and acidic residues" evidence="6">
    <location>
        <begin position="286"/>
        <end position="295"/>
    </location>
</feature>
<feature type="domain" description="SH3" evidence="7">
    <location>
        <begin position="140"/>
        <end position="199"/>
    </location>
</feature>
<dbReference type="CDD" id="cd12056">
    <property type="entry name" value="SH3_CD2AP_3"/>
    <property type="match status" value="1"/>
</dbReference>
<feature type="region of interest" description="Disordered" evidence="6">
    <location>
        <begin position="1"/>
        <end position="42"/>
    </location>
</feature>
<dbReference type="InterPro" id="IPR050384">
    <property type="entry name" value="Endophilin_SH3RF"/>
</dbReference>
<evidence type="ECO:0000256" key="5">
    <source>
        <dbReference type="PROSITE-ProRule" id="PRU00192"/>
    </source>
</evidence>
<dbReference type="InterPro" id="IPR001452">
    <property type="entry name" value="SH3_domain"/>
</dbReference>
<name>A0AAY4CWJ1_9TELE</name>
<dbReference type="Gene3D" id="2.30.30.40">
    <property type="entry name" value="SH3 Domains"/>
    <property type="match status" value="2"/>
</dbReference>
<evidence type="ECO:0000256" key="1">
    <source>
        <dbReference type="ARBA" id="ARBA00022443"/>
    </source>
</evidence>
<feature type="region of interest" description="Disordered" evidence="6">
    <location>
        <begin position="76"/>
        <end position="108"/>
    </location>
</feature>
<dbReference type="GO" id="GO:0007015">
    <property type="term" value="P:actin filament organization"/>
    <property type="evidence" value="ECO:0007669"/>
    <property type="project" value="TreeGrafter"/>
</dbReference>
<feature type="compositionally biased region" description="Pro residues" evidence="6">
    <location>
        <begin position="569"/>
        <end position="579"/>
    </location>
</feature>
<feature type="region of interest" description="Disordered" evidence="6">
    <location>
        <begin position="511"/>
        <end position="597"/>
    </location>
</feature>
<accession>A0AAY4CWJ1</accession>